<dbReference type="EMBL" id="LO017727">
    <property type="protein sequence ID" value="CRH05599.1"/>
    <property type="molecule type" value="Genomic_DNA"/>
</dbReference>
<organism evidence="7">
    <name type="scientific">Magnetococcus massalia (strain MO-1)</name>
    <dbReference type="NCBI Taxonomy" id="451514"/>
    <lineage>
        <taxon>Bacteria</taxon>
        <taxon>Pseudomonadati</taxon>
        <taxon>Pseudomonadota</taxon>
        <taxon>Magnetococcia</taxon>
        <taxon>Magnetococcales</taxon>
        <taxon>Magnetococcaceae</taxon>
        <taxon>Magnetococcus</taxon>
    </lineage>
</organism>
<feature type="transmembrane region" description="Helical" evidence="5">
    <location>
        <begin position="155"/>
        <end position="174"/>
    </location>
</feature>
<feature type="transmembrane region" description="Helical" evidence="5">
    <location>
        <begin position="131"/>
        <end position="149"/>
    </location>
</feature>
<dbReference type="AlphaFoldDB" id="A0A1S7LHN4"/>
<keyword evidence="3 5" id="KW-1133">Transmembrane helix</keyword>
<keyword evidence="4 5" id="KW-0472">Membrane</keyword>
<evidence type="ECO:0000256" key="3">
    <source>
        <dbReference type="ARBA" id="ARBA00022989"/>
    </source>
</evidence>
<keyword evidence="2 5" id="KW-0812">Transmembrane</keyword>
<gene>
    <name evidence="7" type="ORF">MAGMO_1409</name>
</gene>
<dbReference type="GO" id="GO:0055085">
    <property type="term" value="P:transmembrane transport"/>
    <property type="evidence" value="ECO:0007669"/>
    <property type="project" value="InterPro"/>
</dbReference>
<evidence type="ECO:0000256" key="1">
    <source>
        <dbReference type="ARBA" id="ARBA00004141"/>
    </source>
</evidence>
<feature type="domain" description="Sodium/calcium exchanger membrane region" evidence="6">
    <location>
        <begin position="196"/>
        <end position="275"/>
    </location>
</feature>
<feature type="transmembrane region" description="Helical" evidence="5">
    <location>
        <begin position="12"/>
        <end position="33"/>
    </location>
</feature>
<feature type="transmembrane region" description="Helical" evidence="5">
    <location>
        <begin position="250"/>
        <end position="277"/>
    </location>
</feature>
<name>A0A1S7LHN4_MAGMO</name>
<dbReference type="Pfam" id="PF01699">
    <property type="entry name" value="Na_Ca_ex"/>
    <property type="match status" value="1"/>
</dbReference>
<feature type="transmembrane region" description="Helical" evidence="5">
    <location>
        <begin position="218"/>
        <end position="238"/>
    </location>
</feature>
<sequence>MKQFIIDSVSPTDMISWAITALFFCVSALIFGGDLAMSFIGAGGVVFTMFLVGTAIEIMIETMKDIKGIGTLTGFLTNGPEALVVIVGLIAGDILFASSTPLGSNFMNPLLLLLAAAIVGKFALIRSVKPVYVVVSILLTATLAGGFYALPEEQYGLWLIATVVISSVIFFKRPPEGDEEIEDDMAIPKFMFFPAFIILLIAGYFLDPVVNFASDSSQVPKGVIGFVVLSILTSWPEFKSTSALLRRNKGVAAILNIVVSNVTNLWLAVTGVAIYLMM</sequence>
<evidence type="ECO:0000256" key="4">
    <source>
        <dbReference type="ARBA" id="ARBA00023136"/>
    </source>
</evidence>
<dbReference type="InterPro" id="IPR044880">
    <property type="entry name" value="NCX_ion-bd_dom_sf"/>
</dbReference>
<evidence type="ECO:0000313" key="7">
    <source>
        <dbReference type="EMBL" id="CRH05599.1"/>
    </source>
</evidence>
<protein>
    <submittedName>
        <fullName evidence="7">Putative Sodium/calcium exchange protein-like protein</fullName>
    </submittedName>
</protein>
<feature type="transmembrane region" description="Helical" evidence="5">
    <location>
        <begin position="106"/>
        <end position="124"/>
    </location>
</feature>
<feature type="transmembrane region" description="Helical" evidence="5">
    <location>
        <begin position="186"/>
        <end position="206"/>
    </location>
</feature>
<reference evidence="7" key="1">
    <citation type="submission" date="2015-04" db="EMBL/GenBank/DDBJ databases">
        <authorList>
            <person name="Syromyatnikov M.Y."/>
            <person name="Popov V.N."/>
        </authorList>
    </citation>
    <scope>NUCLEOTIDE SEQUENCE</scope>
    <source>
        <strain evidence="7">MO-1</strain>
    </source>
</reference>
<proteinExistence type="predicted"/>
<feature type="transmembrane region" description="Helical" evidence="5">
    <location>
        <begin position="39"/>
        <end position="60"/>
    </location>
</feature>
<accession>A0A1S7LHN4</accession>
<dbReference type="Gene3D" id="1.20.1420.30">
    <property type="entry name" value="NCX, central ion-binding region"/>
    <property type="match status" value="1"/>
</dbReference>
<dbReference type="GO" id="GO:0016020">
    <property type="term" value="C:membrane"/>
    <property type="evidence" value="ECO:0007669"/>
    <property type="project" value="UniProtKB-SubCell"/>
</dbReference>
<dbReference type="InterPro" id="IPR004837">
    <property type="entry name" value="NaCa_Exmemb"/>
</dbReference>
<comment type="subcellular location">
    <subcellularLocation>
        <location evidence="1">Membrane</location>
        <topology evidence="1">Multi-pass membrane protein</topology>
    </subcellularLocation>
</comment>
<evidence type="ECO:0000256" key="2">
    <source>
        <dbReference type="ARBA" id="ARBA00022692"/>
    </source>
</evidence>
<evidence type="ECO:0000256" key="5">
    <source>
        <dbReference type="SAM" id="Phobius"/>
    </source>
</evidence>
<feature type="transmembrane region" description="Helical" evidence="5">
    <location>
        <begin position="81"/>
        <end position="100"/>
    </location>
</feature>
<evidence type="ECO:0000259" key="6">
    <source>
        <dbReference type="Pfam" id="PF01699"/>
    </source>
</evidence>